<comment type="similarity">
    <text evidence="1">Belongs to the C/M/P thioester hydrolase family.</text>
</comment>
<dbReference type="RefSeq" id="WP_110256689.1">
    <property type="nucleotide sequence ID" value="NZ_QJKB01000007.1"/>
</dbReference>
<protein>
    <submittedName>
        <fullName evidence="6">Acyl-CoA thioester hydrolase/bile acid acetyltransferase-like protein</fullName>
    </submittedName>
</protein>
<evidence type="ECO:0000256" key="3">
    <source>
        <dbReference type="SAM" id="SignalP"/>
    </source>
</evidence>
<dbReference type="Proteomes" id="UP000247792">
    <property type="component" value="Unassembled WGS sequence"/>
</dbReference>
<proteinExistence type="inferred from homology"/>
<dbReference type="InterPro" id="IPR006862">
    <property type="entry name" value="Thio_Ohase/aa_AcTrfase"/>
</dbReference>
<reference evidence="6 7" key="1">
    <citation type="submission" date="2018-05" db="EMBL/GenBank/DDBJ databases">
        <title>Genomic Encyclopedia of Type Strains, Phase IV (KMG-IV): sequencing the most valuable type-strain genomes for metagenomic binning, comparative biology and taxonomic classification.</title>
        <authorList>
            <person name="Goeker M."/>
        </authorList>
    </citation>
    <scope>NUCLEOTIDE SEQUENCE [LARGE SCALE GENOMIC DNA]</scope>
    <source>
        <strain evidence="6 7">DSM 19792</strain>
    </source>
</reference>
<feature type="active site" description="Charge relay system" evidence="2">
    <location>
        <position position="410"/>
    </location>
</feature>
<dbReference type="SUPFAM" id="SSF53474">
    <property type="entry name" value="alpha/beta-Hydrolases"/>
    <property type="match status" value="1"/>
</dbReference>
<dbReference type="GO" id="GO:0047617">
    <property type="term" value="F:fatty acyl-CoA hydrolase activity"/>
    <property type="evidence" value="ECO:0007669"/>
    <property type="project" value="TreeGrafter"/>
</dbReference>
<feature type="active site" description="Charge relay system" evidence="2">
    <location>
        <position position="268"/>
    </location>
</feature>
<evidence type="ECO:0000313" key="7">
    <source>
        <dbReference type="Proteomes" id="UP000247792"/>
    </source>
</evidence>
<dbReference type="InterPro" id="IPR014940">
    <property type="entry name" value="BAAT_C"/>
</dbReference>
<dbReference type="OrthoDB" id="8922993at2"/>
<dbReference type="InterPro" id="IPR042490">
    <property type="entry name" value="Thio_Ohase/BAAT_N"/>
</dbReference>
<dbReference type="Gene3D" id="3.40.50.1820">
    <property type="entry name" value="alpha/beta hydrolase"/>
    <property type="match status" value="1"/>
</dbReference>
<dbReference type="GO" id="GO:0016740">
    <property type="term" value="F:transferase activity"/>
    <property type="evidence" value="ECO:0007669"/>
    <property type="project" value="UniProtKB-KW"/>
</dbReference>
<feature type="chain" id="PRO_5016444125" evidence="3">
    <location>
        <begin position="29"/>
        <end position="458"/>
    </location>
</feature>
<evidence type="ECO:0000259" key="5">
    <source>
        <dbReference type="Pfam" id="PF08840"/>
    </source>
</evidence>
<keyword evidence="6" id="KW-0808">Transferase</keyword>
<evidence type="ECO:0000256" key="2">
    <source>
        <dbReference type="PIRSR" id="PIRSR016521-1"/>
    </source>
</evidence>
<gene>
    <name evidence="6" type="ORF">DFR42_107107</name>
</gene>
<evidence type="ECO:0000256" key="1">
    <source>
        <dbReference type="ARBA" id="ARBA00006538"/>
    </source>
</evidence>
<organism evidence="6 7">
    <name type="scientific">Undibacterium pigrum</name>
    <dbReference type="NCBI Taxonomy" id="401470"/>
    <lineage>
        <taxon>Bacteria</taxon>
        <taxon>Pseudomonadati</taxon>
        <taxon>Pseudomonadota</taxon>
        <taxon>Betaproteobacteria</taxon>
        <taxon>Burkholderiales</taxon>
        <taxon>Oxalobacteraceae</taxon>
        <taxon>Undibacterium</taxon>
    </lineage>
</organism>
<sequence>MYLHHYAEPLLSRALASLLLLGAFSAHHASAQEAASFSMTASNPALSGEPLGISLKGLQPGQTVNILAERRFAPNAPIYMSTVEMQADAQGNITLATSASKAGSYTGVDAAGLFWSMQPSNKVDADWQAAETRLTALAGQQQLAQMKFALRSSITPVKTETIGGHAGTKIYLPATSVNADSKPPVVIILGGSEGGDSAGRRFGLKLAARGFAAVSYPYYSPNTPRGQEVPGLPKDFIDIPIDGLDALYKTLAARNDIDSSHIALMGGSKGAEMALLSASLLPWVKAVVAIAPSDLVWEGFAMDRLLEAGRYGSFSYQGKPLPFTPNAGLDKAFATTQPVLGHIYIEGRKANPERAKAARIAVENFKGKLLLIAGGDDQMWPALEMANNIVTSRKAAGLETELLSFPKAGHLVGGDGYSPNDYQTPFAMGGNAREDGQAQTIAWPATMAFLKKALQGGK</sequence>
<dbReference type="Pfam" id="PF04775">
    <property type="entry name" value="Bile_Hydr_Trans"/>
    <property type="match status" value="1"/>
</dbReference>
<accession>A0A318IYV6</accession>
<keyword evidence="6" id="KW-0378">Hydrolase</keyword>
<name>A0A318IYV6_9BURK</name>
<dbReference type="PIRSF" id="PIRSF016521">
    <property type="entry name" value="Acyl-CoA_hydro"/>
    <property type="match status" value="1"/>
</dbReference>
<feature type="domain" description="BAAT/Acyl-CoA thioester hydrolase C-terminal" evidence="5">
    <location>
        <begin position="251"/>
        <end position="455"/>
    </location>
</feature>
<evidence type="ECO:0000259" key="4">
    <source>
        <dbReference type="Pfam" id="PF04775"/>
    </source>
</evidence>
<dbReference type="EMBL" id="QJKB01000007">
    <property type="protein sequence ID" value="PXX41456.1"/>
    <property type="molecule type" value="Genomic_DNA"/>
</dbReference>
<dbReference type="AlphaFoldDB" id="A0A318IYV6"/>
<keyword evidence="3" id="KW-0732">Signal</keyword>
<keyword evidence="7" id="KW-1185">Reference proteome</keyword>
<evidence type="ECO:0000313" key="6">
    <source>
        <dbReference type="EMBL" id="PXX41456.1"/>
    </source>
</evidence>
<feature type="domain" description="Acyl-CoA thioester hydrolase/bile acid-CoA amino acid N-acetyltransferase" evidence="4">
    <location>
        <begin position="49"/>
        <end position="125"/>
    </location>
</feature>
<feature type="active site" description="Charge relay system" evidence="2">
    <location>
        <position position="377"/>
    </location>
</feature>
<dbReference type="PANTHER" id="PTHR10824:SF4">
    <property type="entry name" value="ACYL-COENZYME A THIOESTERASE 1-LIKE"/>
    <property type="match status" value="1"/>
</dbReference>
<dbReference type="Gene3D" id="2.60.40.2240">
    <property type="entry name" value="Acyl-CoA thioester hydrolase/BAAT N-terminal domain"/>
    <property type="match status" value="1"/>
</dbReference>
<dbReference type="GO" id="GO:0006631">
    <property type="term" value="P:fatty acid metabolic process"/>
    <property type="evidence" value="ECO:0007669"/>
    <property type="project" value="TreeGrafter"/>
</dbReference>
<dbReference type="PANTHER" id="PTHR10824">
    <property type="entry name" value="ACYL-COENZYME A THIOESTERASE-RELATED"/>
    <property type="match status" value="1"/>
</dbReference>
<comment type="caution">
    <text evidence="6">The sequence shown here is derived from an EMBL/GenBank/DDBJ whole genome shotgun (WGS) entry which is preliminary data.</text>
</comment>
<dbReference type="InterPro" id="IPR029058">
    <property type="entry name" value="AB_hydrolase_fold"/>
</dbReference>
<dbReference type="Pfam" id="PF08840">
    <property type="entry name" value="BAAT_C"/>
    <property type="match status" value="1"/>
</dbReference>
<dbReference type="InterPro" id="IPR016662">
    <property type="entry name" value="Acyl-CoA_thioEstase_long-chain"/>
</dbReference>
<feature type="signal peptide" evidence="3">
    <location>
        <begin position="1"/>
        <end position="28"/>
    </location>
</feature>
<dbReference type="GO" id="GO:0006637">
    <property type="term" value="P:acyl-CoA metabolic process"/>
    <property type="evidence" value="ECO:0007669"/>
    <property type="project" value="InterPro"/>
</dbReference>